<keyword evidence="3" id="KW-1185">Reference proteome</keyword>
<dbReference type="SUPFAM" id="SSF47954">
    <property type="entry name" value="Cyclin-like"/>
    <property type="match status" value="1"/>
</dbReference>
<organism evidence="2 3">
    <name type="scientific">Tortispora caseinolytica NRRL Y-17796</name>
    <dbReference type="NCBI Taxonomy" id="767744"/>
    <lineage>
        <taxon>Eukaryota</taxon>
        <taxon>Fungi</taxon>
        <taxon>Dikarya</taxon>
        <taxon>Ascomycota</taxon>
        <taxon>Saccharomycotina</taxon>
        <taxon>Trigonopsidomycetes</taxon>
        <taxon>Trigonopsidales</taxon>
        <taxon>Trigonopsidaceae</taxon>
        <taxon>Tortispora</taxon>
    </lineage>
</organism>
<dbReference type="Gene3D" id="1.10.472.10">
    <property type="entry name" value="Cyclin-like"/>
    <property type="match status" value="1"/>
</dbReference>
<dbReference type="OrthoDB" id="10250320at2759"/>
<dbReference type="EMBL" id="KV453841">
    <property type="protein sequence ID" value="ODV91973.1"/>
    <property type="molecule type" value="Genomic_DNA"/>
</dbReference>
<dbReference type="InterPro" id="IPR006671">
    <property type="entry name" value="Cyclin_N"/>
</dbReference>
<dbReference type="GO" id="GO:0005634">
    <property type="term" value="C:nucleus"/>
    <property type="evidence" value="ECO:0007669"/>
    <property type="project" value="TreeGrafter"/>
</dbReference>
<feature type="non-terminal residue" evidence="2">
    <location>
        <position position="183"/>
    </location>
</feature>
<dbReference type="GO" id="GO:0000307">
    <property type="term" value="C:cyclin-dependent protein kinase holoenzyme complex"/>
    <property type="evidence" value="ECO:0007669"/>
    <property type="project" value="UniProtKB-ARBA"/>
</dbReference>
<name>A0A1E4TJQ2_9ASCO</name>
<reference evidence="3" key="1">
    <citation type="submission" date="2016-02" db="EMBL/GenBank/DDBJ databases">
        <title>Comparative genomics of biotechnologically important yeasts.</title>
        <authorList>
            <consortium name="DOE Joint Genome Institute"/>
            <person name="Riley R."/>
            <person name="Haridas S."/>
            <person name="Wolfe K.H."/>
            <person name="Lopes M.R."/>
            <person name="Hittinger C.T."/>
            <person name="Goker M."/>
            <person name="Salamov A."/>
            <person name="Wisecaver J."/>
            <person name="Long T.M."/>
            <person name="Aerts A.L."/>
            <person name="Barry K."/>
            <person name="Choi C."/>
            <person name="Clum A."/>
            <person name="Coughlan A.Y."/>
            <person name="Deshpande S."/>
            <person name="Douglass A.P."/>
            <person name="Hanson S.J."/>
            <person name="Klenk H.-P."/>
            <person name="Labutti K."/>
            <person name="Lapidus A."/>
            <person name="Lindquist E."/>
            <person name="Lipzen A."/>
            <person name="Meier-Kolthoff J.P."/>
            <person name="Ohm R.A."/>
            <person name="Otillar R.P."/>
            <person name="Pangilinan J."/>
            <person name="Peng Y."/>
            <person name="Rokas A."/>
            <person name="Rosa C.A."/>
            <person name="Scheuner C."/>
            <person name="Sibirny A.A."/>
            <person name="Slot J.C."/>
            <person name="Stielow J.B."/>
            <person name="Sun H."/>
            <person name="Kurtzman C.P."/>
            <person name="Blackwell M."/>
            <person name="Jeffries T.W."/>
            <person name="Grigoriev I.V."/>
        </authorList>
    </citation>
    <scope>NUCLEOTIDE SEQUENCE [LARGE SCALE GENOMIC DNA]</scope>
    <source>
        <strain evidence="3">NRRL Y-17796</strain>
    </source>
</reference>
<gene>
    <name evidence="2" type="ORF">CANCADRAFT_18356</name>
</gene>
<dbReference type="PANTHER" id="PTHR15615:SF10">
    <property type="entry name" value="PHO85 CYCLIN-2-RELATED"/>
    <property type="match status" value="1"/>
</dbReference>
<proteinExistence type="predicted"/>
<evidence type="ECO:0000313" key="2">
    <source>
        <dbReference type="EMBL" id="ODV91973.1"/>
    </source>
</evidence>
<dbReference type="GO" id="GO:0016538">
    <property type="term" value="F:cyclin-dependent protein serine/threonine kinase regulator activity"/>
    <property type="evidence" value="ECO:0007669"/>
    <property type="project" value="TreeGrafter"/>
</dbReference>
<dbReference type="GO" id="GO:0051726">
    <property type="term" value="P:regulation of cell cycle"/>
    <property type="evidence" value="ECO:0007669"/>
    <property type="project" value="InterPro"/>
</dbReference>
<dbReference type="PANTHER" id="PTHR15615">
    <property type="match status" value="1"/>
</dbReference>
<evidence type="ECO:0000313" key="3">
    <source>
        <dbReference type="Proteomes" id="UP000095023"/>
    </source>
</evidence>
<dbReference type="GO" id="GO:0019901">
    <property type="term" value="F:protein kinase binding"/>
    <property type="evidence" value="ECO:0007669"/>
    <property type="project" value="InterPro"/>
</dbReference>
<accession>A0A1E4TJQ2</accession>
<dbReference type="Proteomes" id="UP000095023">
    <property type="component" value="Unassembled WGS sequence"/>
</dbReference>
<evidence type="ECO:0000259" key="1">
    <source>
        <dbReference type="Pfam" id="PF00134"/>
    </source>
</evidence>
<protein>
    <recommendedName>
        <fullName evidence="1">Cyclin N-terminal domain-containing protein</fullName>
    </recommendedName>
</protein>
<feature type="domain" description="Cyclin N-terminal" evidence="1">
    <location>
        <begin position="60"/>
        <end position="159"/>
    </location>
</feature>
<dbReference type="PIRSF" id="PIRSF016511">
    <property type="entry name" value="Cyclin_Pcl"/>
    <property type="match status" value="1"/>
</dbReference>
<sequence>MASIDQTALDIFIRSSVSPQMVSYLASVASGVIDCSTKEAASSLPSPPHSPNAGPAPALPSLAKFITTLVNRSNVQTPTLMSSLVYLTRLRDRLPAMAKGMACTCHRVFLACLILAAKNLNDSSPKNKHWARYTEGLFSLAEVNLMERQLLFLLNWDLRITNNDLIHHFSPFLAPIKQSILAS</sequence>
<dbReference type="InterPro" id="IPR012104">
    <property type="entry name" value="PHO85_cyclin_1/2/9"/>
</dbReference>
<dbReference type="InterPro" id="IPR036915">
    <property type="entry name" value="Cyclin-like_sf"/>
</dbReference>
<dbReference type="AlphaFoldDB" id="A0A1E4TJQ2"/>
<dbReference type="InterPro" id="IPR013922">
    <property type="entry name" value="Cyclin_PHO80-like"/>
</dbReference>
<dbReference type="CDD" id="cd20557">
    <property type="entry name" value="CYCLIN_ScPCL1-like"/>
    <property type="match status" value="1"/>
</dbReference>
<dbReference type="Pfam" id="PF00134">
    <property type="entry name" value="Cyclin_N"/>
    <property type="match status" value="1"/>
</dbReference>